<evidence type="ECO:0000313" key="3">
    <source>
        <dbReference type="EMBL" id="CAB4805787.1"/>
    </source>
</evidence>
<dbReference type="EMBL" id="CAFBOG010000044">
    <property type="protein sequence ID" value="CAB4974502.1"/>
    <property type="molecule type" value="Genomic_DNA"/>
</dbReference>
<dbReference type="PANTHER" id="PTHR13696">
    <property type="entry name" value="P-LOOP CONTAINING NUCLEOSIDE TRIPHOSPHATE HYDROLASE"/>
    <property type="match status" value="1"/>
</dbReference>
<dbReference type="PANTHER" id="PTHR13696:SF99">
    <property type="entry name" value="COBYRINIC ACID AC-DIAMIDE SYNTHASE"/>
    <property type="match status" value="1"/>
</dbReference>
<accession>A0A6J6QU13</accession>
<dbReference type="EMBL" id="CAFBQW010000064">
    <property type="protein sequence ID" value="CAB5065388.1"/>
    <property type="molecule type" value="Genomic_DNA"/>
</dbReference>
<gene>
    <name evidence="2" type="ORF">UFOPK2582_01590</name>
    <name evidence="3" type="ORF">UFOPK3046_00833</name>
    <name evidence="4" type="ORF">UFOPK3914_00658</name>
    <name evidence="5" type="ORF">UFOPK4354_00729</name>
</gene>
<dbReference type="EMBL" id="CAEZXS010000251">
    <property type="protein sequence ID" value="CAB4714296.1"/>
    <property type="molecule type" value="Genomic_DNA"/>
</dbReference>
<protein>
    <submittedName>
        <fullName evidence="2">Unannotated protein</fullName>
    </submittedName>
</protein>
<evidence type="ECO:0000313" key="4">
    <source>
        <dbReference type="EMBL" id="CAB4974502.1"/>
    </source>
</evidence>
<dbReference type="InterPro" id="IPR025669">
    <property type="entry name" value="AAA_dom"/>
</dbReference>
<dbReference type="Gene3D" id="3.40.50.300">
    <property type="entry name" value="P-loop containing nucleotide triphosphate hydrolases"/>
    <property type="match status" value="1"/>
</dbReference>
<dbReference type="InterPro" id="IPR050678">
    <property type="entry name" value="DNA_Partitioning_ATPase"/>
</dbReference>
<organism evidence="2">
    <name type="scientific">freshwater metagenome</name>
    <dbReference type="NCBI Taxonomy" id="449393"/>
    <lineage>
        <taxon>unclassified sequences</taxon>
        <taxon>metagenomes</taxon>
        <taxon>ecological metagenomes</taxon>
    </lineage>
</organism>
<dbReference type="EMBL" id="CAFAAQ010000060">
    <property type="protein sequence ID" value="CAB4805787.1"/>
    <property type="molecule type" value="Genomic_DNA"/>
</dbReference>
<evidence type="ECO:0000313" key="2">
    <source>
        <dbReference type="EMBL" id="CAB4714296.1"/>
    </source>
</evidence>
<reference evidence="2" key="1">
    <citation type="submission" date="2020-05" db="EMBL/GenBank/DDBJ databases">
        <authorList>
            <person name="Chiriac C."/>
            <person name="Salcher M."/>
            <person name="Ghai R."/>
            <person name="Kavagutti S V."/>
        </authorList>
    </citation>
    <scope>NUCLEOTIDE SEQUENCE</scope>
</reference>
<proteinExistence type="predicted"/>
<dbReference type="SUPFAM" id="SSF52540">
    <property type="entry name" value="P-loop containing nucleoside triphosphate hydrolases"/>
    <property type="match status" value="1"/>
</dbReference>
<name>A0A6J6QU13_9ZZZZ</name>
<evidence type="ECO:0000313" key="5">
    <source>
        <dbReference type="EMBL" id="CAB5065388.1"/>
    </source>
</evidence>
<dbReference type="AlphaFoldDB" id="A0A6J6QU13"/>
<sequence>MSITALVNQKGGVGKTTVTLGLAAAYAARGRRVLVVDLDPQANATTGLGVYEVIQAIDTALLSDASGSISGVIQRAGWSHPEFATPVDVAPSSPQLAKCEPQLATDMIGAQDRLAVALQGVADRYDDVLIDCAPSLGLLTVNALFAADRVLIVAEPAAWSSDGVDQILLNVNRISERRSGRPQVAGIVINRLGRTRDANHWFGVLSEAHPGLVLDPPVRLRAAVTEAAAMSEPVGALTRDGASQAAAEFTALSLVLDPEALVPTEVGSPWAQAATAATPGEI</sequence>
<dbReference type="CDD" id="cd02042">
    <property type="entry name" value="ParAB_family"/>
    <property type="match status" value="1"/>
</dbReference>
<dbReference type="Pfam" id="PF13614">
    <property type="entry name" value="AAA_31"/>
    <property type="match status" value="1"/>
</dbReference>
<dbReference type="InterPro" id="IPR027417">
    <property type="entry name" value="P-loop_NTPase"/>
</dbReference>
<feature type="domain" description="AAA" evidence="1">
    <location>
        <begin position="2"/>
        <end position="177"/>
    </location>
</feature>
<evidence type="ECO:0000259" key="1">
    <source>
        <dbReference type="Pfam" id="PF13614"/>
    </source>
</evidence>